<dbReference type="EMBL" id="JAMCCK010000076">
    <property type="protein sequence ID" value="MCL3998754.1"/>
    <property type="molecule type" value="Genomic_DNA"/>
</dbReference>
<proteinExistence type="predicted"/>
<keyword evidence="2" id="KW-1185">Reference proteome</keyword>
<comment type="caution">
    <text evidence="1">The sequence shown here is derived from an EMBL/GenBank/DDBJ whole genome shotgun (WGS) entry which is preliminary data.</text>
</comment>
<dbReference type="Proteomes" id="UP001202052">
    <property type="component" value="Unassembled WGS sequence"/>
</dbReference>
<organism evidence="1 2">
    <name type="scientific">Streptomyces lavenduligriseus</name>
    <dbReference type="NCBI Taxonomy" id="67315"/>
    <lineage>
        <taxon>Bacteria</taxon>
        <taxon>Bacillati</taxon>
        <taxon>Actinomycetota</taxon>
        <taxon>Actinomycetes</taxon>
        <taxon>Kitasatosporales</taxon>
        <taxon>Streptomycetaceae</taxon>
        <taxon>Streptomyces</taxon>
    </lineage>
</organism>
<name>A0ABT0P4V5_9ACTN</name>
<gene>
    <name evidence="1" type="ORF">M4438_35530</name>
</gene>
<sequence length="59" mass="6322">MAYRKIADLGLRVVVGGLGPDEFLVGYVRQALVSSGPRRCSPPGWRGRPLAGKFLRPAG</sequence>
<evidence type="ECO:0008006" key="3">
    <source>
        <dbReference type="Google" id="ProtNLM"/>
    </source>
</evidence>
<protein>
    <recommendedName>
        <fullName evidence="3">Asparagine synthetase domain-containing protein</fullName>
    </recommendedName>
</protein>
<evidence type="ECO:0000313" key="1">
    <source>
        <dbReference type="EMBL" id="MCL3998754.1"/>
    </source>
</evidence>
<reference evidence="1 2" key="1">
    <citation type="submission" date="2022-05" db="EMBL/GenBank/DDBJ databases">
        <title>Genome Resource of Streptomyces lavenduligriseus GA1-1, a Strain with Broad-Spectrum Antifungal Activity against Phytopathogenic Fungi.</title>
        <authorList>
            <person name="Qi D."/>
        </authorList>
    </citation>
    <scope>NUCLEOTIDE SEQUENCE [LARGE SCALE GENOMIC DNA]</scope>
    <source>
        <strain evidence="1 2">GA1-1</strain>
    </source>
</reference>
<accession>A0ABT0P4V5</accession>
<evidence type="ECO:0000313" key="2">
    <source>
        <dbReference type="Proteomes" id="UP001202052"/>
    </source>
</evidence>
<dbReference type="RefSeq" id="WP_249493324.1">
    <property type="nucleotide sequence ID" value="NZ_JAMCCK010000076.1"/>
</dbReference>